<dbReference type="Gramene" id="QL08p034874:mrna">
    <property type="protein sequence ID" value="QL08p034874:mrna"/>
    <property type="gene ID" value="QL08p034874"/>
</dbReference>
<dbReference type="GO" id="GO:0005739">
    <property type="term" value="C:mitochondrion"/>
    <property type="evidence" value="ECO:0007669"/>
    <property type="project" value="TreeGrafter"/>
</dbReference>
<dbReference type="GO" id="GO:0003746">
    <property type="term" value="F:translation elongation factor activity"/>
    <property type="evidence" value="ECO:0007669"/>
    <property type="project" value="UniProtKB-KW"/>
</dbReference>
<name>A0A7N2MBY3_QUELO</name>
<organism evidence="3 4">
    <name type="scientific">Quercus lobata</name>
    <name type="common">Valley oak</name>
    <dbReference type="NCBI Taxonomy" id="97700"/>
    <lineage>
        <taxon>Eukaryota</taxon>
        <taxon>Viridiplantae</taxon>
        <taxon>Streptophyta</taxon>
        <taxon>Embryophyta</taxon>
        <taxon>Tracheophyta</taxon>
        <taxon>Spermatophyta</taxon>
        <taxon>Magnoliopsida</taxon>
        <taxon>eudicotyledons</taxon>
        <taxon>Gunneridae</taxon>
        <taxon>Pentapetalae</taxon>
        <taxon>rosids</taxon>
        <taxon>fabids</taxon>
        <taxon>Fagales</taxon>
        <taxon>Fagaceae</taxon>
        <taxon>Quercus</taxon>
    </lineage>
</organism>
<dbReference type="EnsemblPlants" id="QL08p034874:mrna">
    <property type="protein sequence ID" value="QL08p034874:mrna"/>
    <property type="gene ID" value="QL08p034874"/>
</dbReference>
<protein>
    <submittedName>
        <fullName evidence="3">Uncharacterized protein</fullName>
    </submittedName>
</protein>
<keyword evidence="1" id="KW-0251">Elongation factor</keyword>
<sequence length="69" mass="7518">MTIWTRSQAQAAGVAYSHPLSNIMNRMAYFGPKTGVQPLLDGVLSYLPCPTEVSSYALDLSKNEEKVLG</sequence>
<keyword evidence="2" id="KW-0648">Protein biosynthesis</keyword>
<keyword evidence="4" id="KW-1185">Reference proteome</keyword>
<dbReference type="GO" id="GO:0070125">
    <property type="term" value="P:mitochondrial translational elongation"/>
    <property type="evidence" value="ECO:0007669"/>
    <property type="project" value="TreeGrafter"/>
</dbReference>
<evidence type="ECO:0000313" key="3">
    <source>
        <dbReference type="EnsemblPlants" id="QL08p034874:mrna"/>
    </source>
</evidence>
<dbReference type="PANTHER" id="PTHR43636">
    <property type="entry name" value="ELONGATION FACTOR G, MITOCHONDRIAL"/>
    <property type="match status" value="1"/>
</dbReference>
<accession>A0A7N2MBY3</accession>
<dbReference type="GO" id="GO:0003924">
    <property type="term" value="F:GTPase activity"/>
    <property type="evidence" value="ECO:0007669"/>
    <property type="project" value="TreeGrafter"/>
</dbReference>
<dbReference type="Proteomes" id="UP000594261">
    <property type="component" value="Chromosome 8"/>
</dbReference>
<proteinExistence type="predicted"/>
<dbReference type="EMBL" id="LRBV02000008">
    <property type="status" value="NOT_ANNOTATED_CDS"/>
    <property type="molecule type" value="Genomic_DNA"/>
</dbReference>
<dbReference type="InParanoid" id="A0A7N2MBY3"/>
<evidence type="ECO:0000256" key="1">
    <source>
        <dbReference type="ARBA" id="ARBA00022768"/>
    </source>
</evidence>
<reference evidence="3" key="2">
    <citation type="submission" date="2021-01" db="UniProtKB">
        <authorList>
            <consortium name="EnsemblPlants"/>
        </authorList>
    </citation>
    <scope>IDENTIFICATION</scope>
</reference>
<dbReference type="PANTHER" id="PTHR43636:SF2">
    <property type="entry name" value="ELONGATION FACTOR G, MITOCHONDRIAL"/>
    <property type="match status" value="1"/>
</dbReference>
<dbReference type="AlphaFoldDB" id="A0A7N2MBY3"/>
<evidence type="ECO:0000313" key="4">
    <source>
        <dbReference type="Proteomes" id="UP000594261"/>
    </source>
</evidence>
<reference evidence="3 4" key="1">
    <citation type="journal article" date="2016" name="G3 (Bethesda)">
        <title>First Draft Assembly and Annotation of the Genome of a California Endemic Oak Quercus lobata Nee (Fagaceae).</title>
        <authorList>
            <person name="Sork V.L."/>
            <person name="Fitz-Gibbon S.T."/>
            <person name="Puiu D."/>
            <person name="Crepeau M."/>
            <person name="Gugger P.F."/>
            <person name="Sherman R."/>
            <person name="Stevens K."/>
            <person name="Langley C.H."/>
            <person name="Pellegrini M."/>
            <person name="Salzberg S.L."/>
        </authorList>
    </citation>
    <scope>NUCLEOTIDE SEQUENCE [LARGE SCALE GENOMIC DNA]</scope>
    <source>
        <strain evidence="3 4">cv. SW786</strain>
    </source>
</reference>
<evidence type="ECO:0000256" key="2">
    <source>
        <dbReference type="ARBA" id="ARBA00022917"/>
    </source>
</evidence>